<accession>A0ABT8P742</accession>
<protein>
    <submittedName>
        <fullName evidence="1">Glycosyltransferase family 2 protein</fullName>
    </submittedName>
</protein>
<organism evidence="1 2">
    <name type="scientific">Burkholderia metallica</name>
    <dbReference type="NCBI Taxonomy" id="488729"/>
    <lineage>
        <taxon>Bacteria</taxon>
        <taxon>Pseudomonadati</taxon>
        <taxon>Pseudomonadota</taxon>
        <taxon>Betaproteobacteria</taxon>
        <taxon>Burkholderiales</taxon>
        <taxon>Burkholderiaceae</taxon>
        <taxon>Burkholderia</taxon>
        <taxon>Burkholderia cepacia complex</taxon>
    </lineage>
</organism>
<gene>
    <name evidence="1" type="ORF">QZM52_06290</name>
</gene>
<dbReference type="PIRSF" id="PIRSF028162">
    <property type="entry name" value="BcbE_prd"/>
    <property type="match status" value="1"/>
</dbReference>
<dbReference type="RefSeq" id="WP_059649560.1">
    <property type="nucleotide sequence ID" value="NZ_JAUJSQ010000002.1"/>
</dbReference>
<dbReference type="Proteomes" id="UP001171606">
    <property type="component" value="Unassembled WGS sequence"/>
</dbReference>
<name>A0ABT8P742_9BURK</name>
<dbReference type="EMBL" id="JAUJSQ010000002">
    <property type="protein sequence ID" value="MDN7930900.1"/>
    <property type="molecule type" value="Genomic_DNA"/>
</dbReference>
<dbReference type="Gene3D" id="3.90.550.10">
    <property type="entry name" value="Spore Coat Polysaccharide Biosynthesis Protein SpsA, Chain A"/>
    <property type="match status" value="1"/>
</dbReference>
<dbReference type="SUPFAM" id="SSF53448">
    <property type="entry name" value="Nucleotide-diphospho-sugar transferases"/>
    <property type="match status" value="1"/>
</dbReference>
<comment type="caution">
    <text evidence="1">The sequence shown here is derived from an EMBL/GenBank/DDBJ whole genome shotgun (WGS) entry which is preliminary data.</text>
</comment>
<dbReference type="InterPro" id="IPR016873">
    <property type="entry name" value="Caps_polysacc_synth_BcbE_prd"/>
</dbReference>
<sequence>MIVIPMVGLSSRFFKAGFTKPKFQLDLAGESVFARAVRSFDHYFNTDRFLFITRQDYDTPAFVERELSRLSVENYTVKSLHYDTRGQAETVSLGLGDTPDDEPLYIFNIDTFRYHYRKPEFVGDCDGYLEVFEGSGDHWSFVAPGADQRVVRTTEKERISNLCSDGLYYFKRRSDFESALEYARKTESTVKGEYYIAPLYNHLIDDGAVIKYDLIDTADIDFCGTPDEFELLKRRLPNRT</sequence>
<dbReference type="CDD" id="cd04183">
    <property type="entry name" value="GT2_BcE_like"/>
    <property type="match status" value="1"/>
</dbReference>
<keyword evidence="2" id="KW-1185">Reference proteome</keyword>
<dbReference type="InterPro" id="IPR029044">
    <property type="entry name" value="Nucleotide-diphossugar_trans"/>
</dbReference>
<evidence type="ECO:0000313" key="1">
    <source>
        <dbReference type="EMBL" id="MDN7930900.1"/>
    </source>
</evidence>
<evidence type="ECO:0000313" key="2">
    <source>
        <dbReference type="Proteomes" id="UP001171606"/>
    </source>
</evidence>
<proteinExistence type="predicted"/>
<reference evidence="1" key="1">
    <citation type="submission" date="2023-07" db="EMBL/GenBank/DDBJ databases">
        <title>A collection of bacterial strains from the Burkholderia cepacia Research Laboratory and Repository.</title>
        <authorList>
            <person name="Lipuma J."/>
            <person name="Spilker T."/>
            <person name="Caverly L."/>
        </authorList>
    </citation>
    <scope>NUCLEOTIDE SEQUENCE</scope>
    <source>
        <strain evidence="1">AU42020</strain>
    </source>
</reference>